<dbReference type="CDD" id="cd00090">
    <property type="entry name" value="HTH_ARSR"/>
    <property type="match status" value="1"/>
</dbReference>
<evidence type="ECO:0000313" key="6">
    <source>
        <dbReference type="Proteomes" id="UP000463951"/>
    </source>
</evidence>
<evidence type="ECO:0000259" key="4">
    <source>
        <dbReference type="PROSITE" id="PS50987"/>
    </source>
</evidence>
<keyword evidence="2" id="KW-0238">DNA-binding</keyword>
<dbReference type="EMBL" id="AP019620">
    <property type="protein sequence ID" value="BBJ43799.1"/>
    <property type="molecule type" value="Genomic_DNA"/>
</dbReference>
<dbReference type="SUPFAM" id="SSF46785">
    <property type="entry name" value="Winged helix' DNA-binding domain"/>
    <property type="match status" value="1"/>
</dbReference>
<dbReference type="GO" id="GO:0003700">
    <property type="term" value="F:DNA-binding transcription factor activity"/>
    <property type="evidence" value="ECO:0007669"/>
    <property type="project" value="InterPro"/>
</dbReference>
<dbReference type="PANTHER" id="PTHR33154:SF33">
    <property type="entry name" value="TRANSCRIPTIONAL REPRESSOR SDPR"/>
    <property type="match status" value="1"/>
</dbReference>
<dbReference type="PROSITE" id="PS50987">
    <property type="entry name" value="HTH_ARSR_2"/>
    <property type="match status" value="1"/>
</dbReference>
<dbReference type="SMART" id="SM00418">
    <property type="entry name" value="HTH_ARSR"/>
    <property type="match status" value="1"/>
</dbReference>
<dbReference type="Proteomes" id="UP000463951">
    <property type="component" value="Chromosome"/>
</dbReference>
<dbReference type="GO" id="GO:0003677">
    <property type="term" value="F:DNA binding"/>
    <property type="evidence" value="ECO:0007669"/>
    <property type="project" value="UniProtKB-KW"/>
</dbReference>
<dbReference type="PRINTS" id="PR00778">
    <property type="entry name" value="HTHARSR"/>
</dbReference>
<dbReference type="Pfam" id="PF19361">
    <property type="entry name" value="DUF5937"/>
    <property type="match status" value="1"/>
</dbReference>
<dbReference type="AlphaFoldDB" id="A0A499V473"/>
<evidence type="ECO:0000313" key="5">
    <source>
        <dbReference type="EMBL" id="BBJ43799.1"/>
    </source>
</evidence>
<keyword evidence="1" id="KW-0805">Transcription regulation</keyword>
<sequence>MGTLQAREGKAKWAGACASARGPHKTIDWKASMADAARMPVVIELGPAPEHRISTRLSPLAELCACLHALDGPRHHPASRRWVGAVLHGADERLLERAGLWAPLWGAFRARYLLPLTPGPERDLEEELAEVARLDVETFTTMTEQALVGKNGHGPGSGSRRGGRSPERFLARLRQLSERRFGLGLRLLADPAGFRDGLLAFLSAVAEEVFEAEWTRLRPTLEADARIRGHEQSRYGAAVLAGFPTARMEQDPPRVVFDKLYNARASLADSPCLLVPSLHINPHLAIKHYPGYPVVVQYPVRDAAGAEPTALDVVMRGLRALDEPLRIRMCRALLRQSMTTTELATQFEMTPPQMSRHLRKLREAGMVHTHREGARVHYQLDEAAVRNLGVDLLSALHR</sequence>
<name>A0A499V473_9ACTN</name>
<organism evidence="5 6">
    <name type="scientific">Streptomyces antimycoticus</name>
    <dbReference type="NCBI Taxonomy" id="68175"/>
    <lineage>
        <taxon>Bacteria</taxon>
        <taxon>Bacillati</taxon>
        <taxon>Actinomycetota</taxon>
        <taxon>Actinomycetes</taxon>
        <taxon>Kitasatosporales</taxon>
        <taxon>Streptomycetaceae</taxon>
        <taxon>Streptomyces</taxon>
        <taxon>Streptomyces violaceusniger group</taxon>
    </lineage>
</organism>
<feature type="domain" description="HTH arsR-type" evidence="4">
    <location>
        <begin position="306"/>
        <end position="398"/>
    </location>
</feature>
<dbReference type="InterPro" id="IPR011991">
    <property type="entry name" value="ArsR-like_HTH"/>
</dbReference>
<gene>
    <name evidence="5" type="ORF">SSPO_065170</name>
</gene>
<dbReference type="Pfam" id="PF12840">
    <property type="entry name" value="HTH_20"/>
    <property type="match status" value="1"/>
</dbReference>
<dbReference type="InterPro" id="IPR045981">
    <property type="entry name" value="DUF5937"/>
</dbReference>
<protein>
    <recommendedName>
        <fullName evidence="4">HTH arsR-type domain-containing protein</fullName>
    </recommendedName>
</protein>
<dbReference type="InterPro" id="IPR036388">
    <property type="entry name" value="WH-like_DNA-bd_sf"/>
</dbReference>
<dbReference type="InterPro" id="IPR051081">
    <property type="entry name" value="HTH_MetalResp_TranReg"/>
</dbReference>
<keyword evidence="3" id="KW-0804">Transcription</keyword>
<reference evidence="5 6" key="1">
    <citation type="journal article" date="2020" name="Int. J. Syst. Evol. Microbiol.">
        <title>Reclassification of Streptomyces castelarensis and Streptomyces sporoclivatus as later heterotypic synonyms of Streptomyces antimycoticus.</title>
        <authorList>
            <person name="Komaki H."/>
            <person name="Tamura T."/>
        </authorList>
    </citation>
    <scope>NUCLEOTIDE SEQUENCE [LARGE SCALE GENOMIC DNA]</scope>
    <source>
        <strain evidence="5 6">NBRC 100767</strain>
    </source>
</reference>
<dbReference type="PANTHER" id="PTHR33154">
    <property type="entry name" value="TRANSCRIPTIONAL REGULATOR, ARSR FAMILY"/>
    <property type="match status" value="1"/>
</dbReference>
<dbReference type="InterPro" id="IPR001845">
    <property type="entry name" value="HTH_ArsR_DNA-bd_dom"/>
</dbReference>
<dbReference type="Gene3D" id="1.10.10.10">
    <property type="entry name" value="Winged helix-like DNA-binding domain superfamily/Winged helix DNA-binding domain"/>
    <property type="match status" value="1"/>
</dbReference>
<accession>A0A499V473</accession>
<evidence type="ECO:0000256" key="1">
    <source>
        <dbReference type="ARBA" id="ARBA00023015"/>
    </source>
</evidence>
<proteinExistence type="predicted"/>
<dbReference type="NCBIfam" id="NF033788">
    <property type="entry name" value="HTH_metalloreg"/>
    <property type="match status" value="1"/>
</dbReference>
<evidence type="ECO:0000256" key="3">
    <source>
        <dbReference type="ARBA" id="ARBA00023163"/>
    </source>
</evidence>
<dbReference type="InterPro" id="IPR036390">
    <property type="entry name" value="WH_DNA-bd_sf"/>
</dbReference>
<evidence type="ECO:0000256" key="2">
    <source>
        <dbReference type="ARBA" id="ARBA00023125"/>
    </source>
</evidence>